<dbReference type="EMBL" id="JAEPRD010000169">
    <property type="protein sequence ID" value="KAG2195488.1"/>
    <property type="molecule type" value="Genomic_DNA"/>
</dbReference>
<feature type="compositionally biased region" description="Basic residues" evidence="1">
    <location>
        <begin position="543"/>
        <end position="557"/>
    </location>
</feature>
<gene>
    <name evidence="3" type="ORF">INT47_012032</name>
</gene>
<evidence type="ECO:0000313" key="4">
    <source>
        <dbReference type="Proteomes" id="UP000603453"/>
    </source>
</evidence>
<reference evidence="3" key="1">
    <citation type="submission" date="2020-12" db="EMBL/GenBank/DDBJ databases">
        <title>Metabolic potential, ecology and presence of endohyphal bacteria is reflected in genomic diversity of Mucoromycotina.</title>
        <authorList>
            <person name="Muszewska A."/>
            <person name="Okrasinska A."/>
            <person name="Steczkiewicz K."/>
            <person name="Drgas O."/>
            <person name="Orlowska M."/>
            <person name="Perlinska-Lenart U."/>
            <person name="Aleksandrzak-Piekarczyk T."/>
            <person name="Szatraj K."/>
            <person name="Zielenkiewicz U."/>
            <person name="Pilsyk S."/>
            <person name="Malc E."/>
            <person name="Mieczkowski P."/>
            <person name="Kruszewska J.S."/>
            <person name="Biernat P."/>
            <person name="Pawlowska J."/>
        </authorList>
    </citation>
    <scope>NUCLEOTIDE SEQUENCE</scope>
    <source>
        <strain evidence="3">WA0000017839</strain>
    </source>
</reference>
<sequence>MSFDKKKESPHIPNHDANNKVFAAILKTLINMENNTPTSPKALADTIVKHRGQPAALASPKRPHHIDSSHDSQLSMDVKRNRTLNPFQIKEIVIGNMQCYQLNDEDEIKVLRFIALIQPKDDHKQSNQLKKDYINATHLRKAATPVLGEGIFDTQKETLVVIITKGPLESRGAWVPLYRARELIEEFEIESSVGLTKLLSDHPVDSPANISIQREKPVVIIPSRKHAKIAPSTKHLTASEILKSMNIQALNLSALQHMMAVMPHLASQILPPQPQPLQSIPPSPSTSPSPILVETPPPPPSIPIVYPIQPTDPPMTITLLDNVTVCIAILRKQEEEEGTETEYRLMRRLDTGYINGTQLLTAGGIDTESERSMILSFEMSRVRILNKASQLYGTWIPCRRAQELAATCSIQHKLGPFLDGDVESLFPSPLPAVKRRQSVPVPIPLTEEKVLLTHPHHTLKIAEMNTQHAPLLGCFSEEEGENGGERQVKVIDPSLTVKHESESDNEETDTDDDVEQVRKEMRRKRDAAIAAMAIGGTSEQPLKIKKKQRHRHHRHRKEERTTTTGGKWSAAKMVSQTKSVIIIKKKDLKKKDPVTHTMVNEDDEDEDVDIGGSDNDDDLR</sequence>
<dbReference type="InterPro" id="IPR018004">
    <property type="entry name" value="KilA/APSES_HTH"/>
</dbReference>
<dbReference type="PROSITE" id="PS51299">
    <property type="entry name" value="HTH_APSES"/>
    <property type="match status" value="1"/>
</dbReference>
<feature type="compositionally biased region" description="Acidic residues" evidence="1">
    <location>
        <begin position="600"/>
        <end position="620"/>
    </location>
</feature>
<dbReference type="SMART" id="SM01252">
    <property type="entry name" value="KilA-N"/>
    <property type="match status" value="1"/>
</dbReference>
<protein>
    <recommendedName>
        <fullName evidence="2">HTH APSES-type domain-containing protein</fullName>
    </recommendedName>
</protein>
<feature type="region of interest" description="Disordered" evidence="1">
    <location>
        <begin position="495"/>
        <end position="523"/>
    </location>
</feature>
<dbReference type="Proteomes" id="UP000603453">
    <property type="component" value="Unassembled WGS sequence"/>
</dbReference>
<evidence type="ECO:0000313" key="3">
    <source>
        <dbReference type="EMBL" id="KAG2195488.1"/>
    </source>
</evidence>
<dbReference type="OrthoDB" id="5597783at2759"/>
<dbReference type="GO" id="GO:0003677">
    <property type="term" value="F:DNA binding"/>
    <property type="evidence" value="ECO:0007669"/>
    <property type="project" value="InterPro"/>
</dbReference>
<organism evidence="3 4">
    <name type="scientific">Mucor saturninus</name>
    <dbReference type="NCBI Taxonomy" id="64648"/>
    <lineage>
        <taxon>Eukaryota</taxon>
        <taxon>Fungi</taxon>
        <taxon>Fungi incertae sedis</taxon>
        <taxon>Mucoromycota</taxon>
        <taxon>Mucoromycotina</taxon>
        <taxon>Mucoromycetes</taxon>
        <taxon>Mucorales</taxon>
        <taxon>Mucorineae</taxon>
        <taxon>Mucoraceae</taxon>
        <taxon>Mucor</taxon>
    </lineage>
</organism>
<dbReference type="InterPro" id="IPR036887">
    <property type="entry name" value="HTH_APSES_sf"/>
</dbReference>
<proteinExistence type="predicted"/>
<feature type="compositionally biased region" description="Pro residues" evidence="1">
    <location>
        <begin position="271"/>
        <end position="287"/>
    </location>
</feature>
<dbReference type="AlphaFoldDB" id="A0A8H7UX93"/>
<accession>A0A8H7UX93</accession>
<dbReference type="SUPFAM" id="SSF54616">
    <property type="entry name" value="DNA-binding domain of Mlu1-box binding protein MBP1"/>
    <property type="match status" value="2"/>
</dbReference>
<comment type="caution">
    <text evidence="3">The sequence shown here is derived from an EMBL/GenBank/DDBJ whole genome shotgun (WGS) entry which is preliminary data.</text>
</comment>
<evidence type="ECO:0000259" key="2">
    <source>
        <dbReference type="PROSITE" id="PS51299"/>
    </source>
</evidence>
<dbReference type="InterPro" id="IPR003163">
    <property type="entry name" value="Tscrpt_reg_HTH_APSES-type"/>
</dbReference>
<feature type="region of interest" description="Disordered" evidence="1">
    <location>
        <begin position="587"/>
        <end position="620"/>
    </location>
</feature>
<keyword evidence="4" id="KW-1185">Reference proteome</keyword>
<feature type="domain" description="HTH APSES-type" evidence="2">
    <location>
        <begin position="325"/>
        <end position="429"/>
    </location>
</feature>
<feature type="compositionally biased region" description="Acidic residues" evidence="1">
    <location>
        <begin position="503"/>
        <end position="514"/>
    </location>
</feature>
<name>A0A8H7UX93_9FUNG</name>
<feature type="region of interest" description="Disordered" evidence="1">
    <location>
        <begin position="271"/>
        <end position="296"/>
    </location>
</feature>
<feature type="region of interest" description="Disordered" evidence="1">
    <location>
        <begin position="536"/>
        <end position="572"/>
    </location>
</feature>
<dbReference type="Gene3D" id="3.10.260.10">
    <property type="entry name" value="Transcription regulator HTH, APSES-type DNA-binding domain"/>
    <property type="match status" value="2"/>
</dbReference>
<evidence type="ECO:0000256" key="1">
    <source>
        <dbReference type="SAM" id="MobiDB-lite"/>
    </source>
</evidence>
<feature type="region of interest" description="Disordered" evidence="1">
    <location>
        <begin position="54"/>
        <end position="74"/>
    </location>
</feature>